<dbReference type="EMBL" id="CAEZZM010000085">
    <property type="protein sequence ID" value="CAB4764967.1"/>
    <property type="molecule type" value="Genomic_DNA"/>
</dbReference>
<proteinExistence type="predicted"/>
<gene>
    <name evidence="1" type="ORF">UFOPK2872_00768</name>
</gene>
<sequence length="233" mass="24502">MFNFLRSGRGTPAGHSTVTLLGNALDVESTMPLPSEPKFPASAHTAYAAKYALPPLRLRSMPQPLRNIAGLIVVSNSAKRTISDASTPHTSAARSIVHSSAAAKNALAPTVCLSTNAWSTRLLCCIQRASAKPSTTSVPGRTAKCTSARAAVLVARGSITTICAPFFFALVRIGTRWVLLALGLPPHTTTSFECSMSCGSHESISPNTRSHASDFVLAQIVCSISGQPSRSNR</sequence>
<protein>
    <submittedName>
        <fullName evidence="1">Unannotated protein</fullName>
    </submittedName>
</protein>
<evidence type="ECO:0000313" key="1">
    <source>
        <dbReference type="EMBL" id="CAB4764967.1"/>
    </source>
</evidence>
<name>A0A6J6V357_9ZZZZ</name>
<reference evidence="1" key="1">
    <citation type="submission" date="2020-05" db="EMBL/GenBank/DDBJ databases">
        <authorList>
            <person name="Chiriac C."/>
            <person name="Salcher M."/>
            <person name="Ghai R."/>
            <person name="Kavagutti S V."/>
        </authorList>
    </citation>
    <scope>NUCLEOTIDE SEQUENCE</scope>
</reference>
<accession>A0A6J6V357</accession>
<dbReference type="AlphaFoldDB" id="A0A6J6V357"/>
<organism evidence="1">
    <name type="scientific">freshwater metagenome</name>
    <dbReference type="NCBI Taxonomy" id="449393"/>
    <lineage>
        <taxon>unclassified sequences</taxon>
        <taxon>metagenomes</taxon>
        <taxon>ecological metagenomes</taxon>
    </lineage>
</organism>